<gene>
    <name evidence="1" type="ORF">PVAP13_1KG516404</name>
</gene>
<organism evidence="1 2">
    <name type="scientific">Panicum virgatum</name>
    <name type="common">Blackwell switchgrass</name>
    <dbReference type="NCBI Taxonomy" id="38727"/>
    <lineage>
        <taxon>Eukaryota</taxon>
        <taxon>Viridiplantae</taxon>
        <taxon>Streptophyta</taxon>
        <taxon>Embryophyta</taxon>
        <taxon>Tracheophyta</taxon>
        <taxon>Spermatophyta</taxon>
        <taxon>Magnoliopsida</taxon>
        <taxon>Liliopsida</taxon>
        <taxon>Poales</taxon>
        <taxon>Poaceae</taxon>
        <taxon>PACMAD clade</taxon>
        <taxon>Panicoideae</taxon>
        <taxon>Panicodae</taxon>
        <taxon>Paniceae</taxon>
        <taxon>Panicinae</taxon>
        <taxon>Panicum</taxon>
        <taxon>Panicum sect. Hiantes</taxon>
    </lineage>
</organism>
<comment type="caution">
    <text evidence="1">The sequence shown here is derived from an EMBL/GenBank/DDBJ whole genome shotgun (WGS) entry which is preliminary data.</text>
</comment>
<evidence type="ECO:0000313" key="2">
    <source>
        <dbReference type="Proteomes" id="UP000823388"/>
    </source>
</evidence>
<sequence length="135" mass="14492">MLDAPFLTLCLGMCEHCGPLIFWSLIFISPVPQGQRYLILSPHSLLQDHGVAACCCYSFAALALAALHTEARSAVLPPLSCAAGSSCPRICDYSSTFSLLSNAWRGVREVAAAAAKLEAKLGGRGGRRRWLRRAS</sequence>
<name>A0A8T0XQQ6_PANVG</name>
<dbReference type="AlphaFoldDB" id="A0A8T0XQQ6"/>
<keyword evidence="2" id="KW-1185">Reference proteome</keyword>
<accession>A0A8T0XQQ6</accession>
<evidence type="ECO:0000313" key="1">
    <source>
        <dbReference type="EMBL" id="KAG2662220.1"/>
    </source>
</evidence>
<proteinExistence type="predicted"/>
<protein>
    <submittedName>
        <fullName evidence="1">Uncharacterized protein</fullName>
    </submittedName>
</protein>
<dbReference type="Proteomes" id="UP000823388">
    <property type="component" value="Chromosome 1K"/>
</dbReference>
<dbReference type="EMBL" id="CM029037">
    <property type="protein sequence ID" value="KAG2662220.1"/>
    <property type="molecule type" value="Genomic_DNA"/>
</dbReference>
<reference evidence="1" key="1">
    <citation type="submission" date="2020-05" db="EMBL/GenBank/DDBJ databases">
        <title>WGS assembly of Panicum virgatum.</title>
        <authorList>
            <person name="Lovell J.T."/>
            <person name="Jenkins J."/>
            <person name="Shu S."/>
            <person name="Juenger T.E."/>
            <person name="Schmutz J."/>
        </authorList>
    </citation>
    <scope>NUCLEOTIDE SEQUENCE</scope>
    <source>
        <strain evidence="1">AP13</strain>
    </source>
</reference>